<protein>
    <recommendedName>
        <fullName evidence="2">ABC1 atypical kinase-like domain-containing protein</fullName>
    </recommendedName>
</protein>
<keyword evidence="4" id="KW-1185">Reference proteome</keyword>
<accession>A0ABN7P3I0</accession>
<dbReference type="SUPFAM" id="SSF56112">
    <property type="entry name" value="Protein kinase-like (PK-like)"/>
    <property type="match status" value="1"/>
</dbReference>
<proteinExistence type="inferred from homology"/>
<gene>
    <name evidence="3" type="ORF">TPAB3V08_LOCUS6883</name>
</gene>
<dbReference type="PANTHER" id="PTHR43173:SF28">
    <property type="entry name" value="AARF DOMAIN CONTAINING KINASE 5"/>
    <property type="match status" value="1"/>
</dbReference>
<evidence type="ECO:0000256" key="1">
    <source>
        <dbReference type="ARBA" id="ARBA00009670"/>
    </source>
</evidence>
<dbReference type="EMBL" id="CAJPIN010010939">
    <property type="protein sequence ID" value="CAG2059925.1"/>
    <property type="molecule type" value="Genomic_DNA"/>
</dbReference>
<comment type="similarity">
    <text evidence="1">Belongs to the protein kinase superfamily. ADCK protein kinase family.</text>
</comment>
<dbReference type="InterPro" id="IPR051130">
    <property type="entry name" value="Mito_struct-func_regulator"/>
</dbReference>
<dbReference type="InterPro" id="IPR004147">
    <property type="entry name" value="ABC1_dom"/>
</dbReference>
<dbReference type="PANTHER" id="PTHR43173">
    <property type="entry name" value="ABC1 FAMILY PROTEIN"/>
    <property type="match status" value="1"/>
</dbReference>
<dbReference type="InterPro" id="IPR011009">
    <property type="entry name" value="Kinase-like_dom_sf"/>
</dbReference>
<feature type="non-terminal residue" evidence="3">
    <location>
        <position position="1"/>
    </location>
</feature>
<sequence>VLTTEFIHGTKVNDVASLQEQGFSLADIDNKLYTAFAEQIFHTGFVHADPHPGNVLIRKSKKNGKAELVIIDHGLYEFLPSDIRQSLCKLWKAIVLNDHPNMKRYAAQLGVKDDYRLFCIAIAQRYVPSARTENDAFEKFYTKKGPDFSSAKFNKFSKEDKEIIRQQIGDIHDRLLVILKSMPTKLMLITRTHIATVDHFQIYLLSSLVTYNASCSMTLLELTQILWSLSPPPDNICVIYMVNTCHYHHHSTILVYSLQDHEQFVEILTQRPFKLSNFAISRLNEQAMKYLTEIARNRFDNIMLTLETMPRTLLLVIRNLNTIRAIGREHGDPVNRYMVMARIATKGAFISRHTRMRDRLAGVVQLCYFEFK</sequence>
<evidence type="ECO:0000313" key="3">
    <source>
        <dbReference type="EMBL" id="CAG2059925.1"/>
    </source>
</evidence>
<comment type="caution">
    <text evidence="3">The sequence shown here is derived from an EMBL/GenBank/DDBJ whole genome shotgun (WGS) entry which is preliminary data.</text>
</comment>
<evidence type="ECO:0000259" key="2">
    <source>
        <dbReference type="Pfam" id="PF03109"/>
    </source>
</evidence>
<feature type="domain" description="ABC1 atypical kinase-like" evidence="2">
    <location>
        <begin position="1"/>
        <end position="105"/>
    </location>
</feature>
<name>A0ABN7P3I0_TIMPD</name>
<dbReference type="Proteomes" id="UP001153148">
    <property type="component" value="Unassembled WGS sequence"/>
</dbReference>
<dbReference type="Pfam" id="PF03109">
    <property type="entry name" value="ABC1"/>
    <property type="match status" value="1"/>
</dbReference>
<organism evidence="3 4">
    <name type="scientific">Timema podura</name>
    <name type="common">Walking stick</name>
    <dbReference type="NCBI Taxonomy" id="61482"/>
    <lineage>
        <taxon>Eukaryota</taxon>
        <taxon>Metazoa</taxon>
        <taxon>Ecdysozoa</taxon>
        <taxon>Arthropoda</taxon>
        <taxon>Hexapoda</taxon>
        <taxon>Insecta</taxon>
        <taxon>Pterygota</taxon>
        <taxon>Neoptera</taxon>
        <taxon>Polyneoptera</taxon>
        <taxon>Phasmatodea</taxon>
        <taxon>Timematodea</taxon>
        <taxon>Timematoidea</taxon>
        <taxon>Timematidae</taxon>
        <taxon>Timema</taxon>
    </lineage>
</organism>
<feature type="non-terminal residue" evidence="3">
    <location>
        <position position="372"/>
    </location>
</feature>
<reference evidence="3" key="1">
    <citation type="submission" date="2021-03" db="EMBL/GenBank/DDBJ databases">
        <authorList>
            <person name="Tran Van P."/>
        </authorList>
    </citation>
    <scope>NUCLEOTIDE SEQUENCE</scope>
</reference>
<evidence type="ECO:0000313" key="4">
    <source>
        <dbReference type="Proteomes" id="UP001153148"/>
    </source>
</evidence>